<accession>A0A1Z3N8W9</accession>
<sequence>MIPDHIDVLKRRQTPLLKHGDLQDVILHIKDRKVVMLGEASHGTHEYYHWRAQITQELISKHGFHFVAVEGDWPSCQYLDRYVRSSTLDKLPFVHFARWPAWMWANEEVRDFTTWLKSHNHLKNEKPVGFHGLDVYSLFESIDAIFKTVGEIEPDLLAPLKEYYSCFASYRHDEKKYVKDLMRNYKGCRDEAVSALEELLEKNMTRPDNSLFDAIQNARVIKNAESYYRAMTDFEDSSWNVRDRHMLETLEALLHHYGPDAKAIVWAHNTHIGDYRATDMVLEGSVNIGGLAREIFGERNVALVGFGSYQGSVIASPAWAGPVRVMNLPRAQSGSYEDLFHQVAYASGYKNFSLNFFKEDRSKLWAQSRGHRAVGVVYNPHHERGNYVSTKIAERYDSFLFFDESRALSPLKQEIDRSEIPETYPSGL</sequence>
<dbReference type="Gene3D" id="1.20.1440.30">
    <property type="entry name" value="Biosynthetic Protein domain"/>
    <property type="match status" value="1"/>
</dbReference>
<proteinExistence type="predicted"/>
<dbReference type="Gene3D" id="3.40.1660.10">
    <property type="entry name" value="EreA-like (biosynthetic domain)"/>
    <property type="match status" value="1"/>
</dbReference>
<gene>
    <name evidence="1" type="ORF">B9G79_10260</name>
</gene>
<dbReference type="Gene3D" id="3.30.1870.10">
    <property type="entry name" value="EreA-like, domain 2"/>
    <property type="match status" value="1"/>
</dbReference>
<dbReference type="InterPro" id="IPR007815">
    <property type="entry name" value="Emycin_Estase"/>
</dbReference>
<dbReference type="PANTHER" id="PTHR31299:SF0">
    <property type="entry name" value="ESTERASE, PUTATIVE (AFU_ORTHOLOGUE AFUA_1G05850)-RELATED"/>
    <property type="match status" value="1"/>
</dbReference>
<dbReference type="Pfam" id="PF05139">
    <property type="entry name" value="Erythro_esteras"/>
    <property type="match status" value="1"/>
</dbReference>
<evidence type="ECO:0000313" key="2">
    <source>
        <dbReference type="Proteomes" id="UP000197003"/>
    </source>
</evidence>
<name>A0A1Z3N8W9_BDEBC</name>
<dbReference type="InterPro" id="IPR014622">
    <property type="entry name" value="UCP036794_erythomycin"/>
</dbReference>
<dbReference type="CDD" id="cd14728">
    <property type="entry name" value="Ere-like"/>
    <property type="match status" value="1"/>
</dbReference>
<dbReference type="EMBL" id="CP020946">
    <property type="protein sequence ID" value="ASD63923.1"/>
    <property type="molecule type" value="Genomic_DNA"/>
</dbReference>
<dbReference type="PANTHER" id="PTHR31299">
    <property type="entry name" value="ESTERASE, PUTATIVE (AFU_ORTHOLOGUE AFUA_1G05850)-RELATED"/>
    <property type="match status" value="1"/>
</dbReference>
<dbReference type="InterPro" id="IPR052036">
    <property type="entry name" value="Hydrolase/PRTase-associated"/>
</dbReference>
<dbReference type="PIRSF" id="PIRSF036794">
    <property type="entry name" value="UCP_erythr_ester"/>
    <property type="match status" value="1"/>
</dbReference>
<reference evidence="1 2" key="1">
    <citation type="submission" date="2017-04" db="EMBL/GenBank/DDBJ databases">
        <title>Whole genome sequence of Bdellovibrio bacteriovorus strain SSB218315.</title>
        <authorList>
            <person name="Oyedara O."/>
            <person name="Rodriguez-Perez M.A."/>
        </authorList>
    </citation>
    <scope>NUCLEOTIDE SEQUENCE [LARGE SCALE GENOMIC DNA]</scope>
    <source>
        <strain evidence="1 2">SSB218315</strain>
    </source>
</reference>
<dbReference type="OrthoDB" id="9810066at2"/>
<evidence type="ECO:0000313" key="1">
    <source>
        <dbReference type="EMBL" id="ASD63923.1"/>
    </source>
</evidence>
<dbReference type="RefSeq" id="WP_088565425.1">
    <property type="nucleotide sequence ID" value="NZ_CP020946.1"/>
</dbReference>
<dbReference type="GO" id="GO:0046677">
    <property type="term" value="P:response to antibiotic"/>
    <property type="evidence" value="ECO:0007669"/>
    <property type="project" value="InterPro"/>
</dbReference>
<organism evidence="1 2">
    <name type="scientific">Bdellovibrio bacteriovorus</name>
    <dbReference type="NCBI Taxonomy" id="959"/>
    <lineage>
        <taxon>Bacteria</taxon>
        <taxon>Pseudomonadati</taxon>
        <taxon>Bdellovibrionota</taxon>
        <taxon>Bdellovibrionia</taxon>
        <taxon>Bdellovibrionales</taxon>
        <taxon>Pseudobdellovibrionaceae</taxon>
        <taxon>Bdellovibrio</taxon>
    </lineage>
</organism>
<dbReference type="SUPFAM" id="SSF159501">
    <property type="entry name" value="EreA/ChaN-like"/>
    <property type="match status" value="1"/>
</dbReference>
<dbReference type="Proteomes" id="UP000197003">
    <property type="component" value="Chromosome"/>
</dbReference>
<protein>
    <submittedName>
        <fullName evidence="1">Erythromycin esterase</fullName>
    </submittedName>
</protein>
<dbReference type="AlphaFoldDB" id="A0A1Z3N8W9"/>